<reference evidence="2" key="2">
    <citation type="journal article" date="2021" name="PeerJ">
        <title>Extensive microbial diversity within the chicken gut microbiome revealed by metagenomics and culture.</title>
        <authorList>
            <person name="Gilroy R."/>
            <person name="Ravi A."/>
            <person name="Getino M."/>
            <person name="Pursley I."/>
            <person name="Horton D.L."/>
            <person name="Alikhan N.F."/>
            <person name="Baker D."/>
            <person name="Gharbi K."/>
            <person name="Hall N."/>
            <person name="Watson M."/>
            <person name="Adriaenssens E.M."/>
            <person name="Foster-Nyarko E."/>
            <person name="Jarju S."/>
            <person name="Secka A."/>
            <person name="Antonio M."/>
            <person name="Oren A."/>
            <person name="Chaudhuri R.R."/>
            <person name="La Ragione R."/>
            <person name="Hildebrand F."/>
            <person name="Pallen M.J."/>
        </authorList>
    </citation>
    <scope>NUCLEOTIDE SEQUENCE</scope>
    <source>
        <strain evidence="2">CHK184-20233</strain>
    </source>
</reference>
<dbReference type="Gene3D" id="1.20.1440.60">
    <property type="entry name" value="23S rRNA-intervening sequence"/>
    <property type="match status" value="1"/>
</dbReference>
<dbReference type="Pfam" id="PF22296">
    <property type="entry name" value="bAvd"/>
    <property type="match status" value="1"/>
</dbReference>
<comment type="caution">
    <text evidence="2">The sequence shown here is derived from an EMBL/GenBank/DDBJ whole genome shotgun (WGS) entry which is preliminary data.</text>
</comment>
<gene>
    <name evidence="2" type="primary">avd</name>
    <name evidence="2" type="ORF">IAB38_05510</name>
</gene>
<proteinExistence type="predicted"/>
<evidence type="ECO:0000313" key="2">
    <source>
        <dbReference type="EMBL" id="HIR59491.1"/>
    </source>
</evidence>
<dbReference type="NCBIfam" id="NF033474">
    <property type="entry name" value="DivGenRetAVD"/>
    <property type="match status" value="1"/>
</dbReference>
<dbReference type="Proteomes" id="UP000824232">
    <property type="component" value="Unassembled WGS sequence"/>
</dbReference>
<name>A0A9D1DV84_9FIRM</name>
<protein>
    <submittedName>
        <fullName evidence="2">Diversity-generating retroelement protein Avd</fullName>
    </submittedName>
</protein>
<reference evidence="2" key="1">
    <citation type="submission" date="2020-10" db="EMBL/GenBank/DDBJ databases">
        <authorList>
            <person name="Gilroy R."/>
        </authorList>
    </citation>
    <scope>NUCLEOTIDE SEQUENCE</scope>
    <source>
        <strain evidence="2">CHK184-20233</strain>
    </source>
</reference>
<feature type="domain" description="bAvd-like" evidence="1">
    <location>
        <begin position="7"/>
        <end position="115"/>
    </location>
</feature>
<dbReference type="InterPro" id="IPR055360">
    <property type="entry name" value="bAvd"/>
</dbReference>
<dbReference type="SUPFAM" id="SSF158446">
    <property type="entry name" value="IVS-encoded protein-like"/>
    <property type="match status" value="1"/>
</dbReference>
<organism evidence="2 3">
    <name type="scientific">Candidatus Onthousia excrementipullorum</name>
    <dbReference type="NCBI Taxonomy" id="2840884"/>
    <lineage>
        <taxon>Bacteria</taxon>
        <taxon>Bacillati</taxon>
        <taxon>Bacillota</taxon>
        <taxon>Bacilli</taxon>
        <taxon>Candidatus Onthousia</taxon>
    </lineage>
</organism>
<accession>A0A9D1DV84</accession>
<dbReference type="AlphaFoldDB" id="A0A9D1DV84"/>
<dbReference type="InterPro" id="IPR036583">
    <property type="entry name" value="23S_rRNA_IVS_sf"/>
</dbReference>
<evidence type="ECO:0000259" key="1">
    <source>
        <dbReference type="Pfam" id="PF22296"/>
    </source>
</evidence>
<dbReference type="EMBL" id="DVHC01000055">
    <property type="protein sequence ID" value="HIR59491.1"/>
    <property type="molecule type" value="Genomic_DNA"/>
</dbReference>
<sequence>MDDLEGLVIYKQYVELIYYTLSILLKYPKSERFSLAQDIKNSTYDGLKDIIYAQKEYDKKKRLSYLNELDANLKIIKVLIRVSHKKKYINSKNYTAWSKKLTNISNLNGGWIRSCLIR</sequence>
<evidence type="ECO:0000313" key="3">
    <source>
        <dbReference type="Proteomes" id="UP000824232"/>
    </source>
</evidence>
<dbReference type="CDD" id="cd16376">
    <property type="entry name" value="Avd_like"/>
    <property type="match status" value="1"/>
</dbReference>